<reference evidence="2" key="1">
    <citation type="submission" date="2021-05" db="EMBL/GenBank/DDBJ databases">
        <authorList>
            <person name="Alioto T."/>
            <person name="Alioto T."/>
            <person name="Gomez Garrido J."/>
        </authorList>
    </citation>
    <scope>NUCLEOTIDE SEQUENCE</scope>
</reference>
<proteinExistence type="predicted"/>
<dbReference type="InterPro" id="IPR040676">
    <property type="entry name" value="DUF5641"/>
</dbReference>
<feature type="domain" description="DUF5641" evidence="1">
    <location>
        <begin position="95"/>
        <end position="188"/>
    </location>
</feature>
<protein>
    <recommendedName>
        <fullName evidence="1">DUF5641 domain-containing protein</fullName>
    </recommendedName>
</protein>
<sequence>MNPPASPHFGGIFESCVKSFKTHFFRVVGKQLLSYEELTTLTAQMECLLNSRPLCKLNSDPEDCDLLTPNHFLKLTPLTCIPAVDVTEVNLNRLSRFQLIDQLMQSFWKRWSLEYLTQLQTREKWYNTSSNIKLGTVVLIRQENSAPLNWPTGVVSELCPGKDGVVRVVLVKTPRGVYKRAVHNLCPLPSQ</sequence>
<accession>A0A8D8QLT9</accession>
<evidence type="ECO:0000313" key="2">
    <source>
        <dbReference type="EMBL" id="CAG6634358.1"/>
    </source>
</evidence>
<dbReference type="EMBL" id="HBUF01085902">
    <property type="protein sequence ID" value="CAG6634358.1"/>
    <property type="molecule type" value="Transcribed_RNA"/>
</dbReference>
<evidence type="ECO:0000259" key="1">
    <source>
        <dbReference type="Pfam" id="PF18701"/>
    </source>
</evidence>
<dbReference type="PANTHER" id="PTHR47331">
    <property type="entry name" value="PHD-TYPE DOMAIN-CONTAINING PROTEIN"/>
    <property type="match status" value="1"/>
</dbReference>
<name>A0A8D8QLT9_9HEMI</name>
<organism evidence="2">
    <name type="scientific">Cacopsylla melanoneura</name>
    <dbReference type="NCBI Taxonomy" id="428564"/>
    <lineage>
        <taxon>Eukaryota</taxon>
        <taxon>Metazoa</taxon>
        <taxon>Ecdysozoa</taxon>
        <taxon>Arthropoda</taxon>
        <taxon>Hexapoda</taxon>
        <taxon>Insecta</taxon>
        <taxon>Pterygota</taxon>
        <taxon>Neoptera</taxon>
        <taxon>Paraneoptera</taxon>
        <taxon>Hemiptera</taxon>
        <taxon>Sternorrhyncha</taxon>
        <taxon>Psylloidea</taxon>
        <taxon>Psyllidae</taxon>
        <taxon>Psyllinae</taxon>
        <taxon>Cacopsylla</taxon>
    </lineage>
</organism>
<dbReference type="AlphaFoldDB" id="A0A8D8QLT9"/>
<dbReference type="Pfam" id="PF18701">
    <property type="entry name" value="DUF5641"/>
    <property type="match status" value="1"/>
</dbReference>